<dbReference type="OrthoDB" id="4093987at2759"/>
<organism evidence="3 4">
    <name type="scientific">Sungouiella intermedia</name>
    <dbReference type="NCBI Taxonomy" id="45354"/>
    <lineage>
        <taxon>Eukaryota</taxon>
        <taxon>Fungi</taxon>
        <taxon>Dikarya</taxon>
        <taxon>Ascomycota</taxon>
        <taxon>Saccharomycotina</taxon>
        <taxon>Pichiomycetes</taxon>
        <taxon>Metschnikowiaceae</taxon>
        <taxon>Sungouiella</taxon>
    </lineage>
</organism>
<dbReference type="EMBL" id="LT635756">
    <property type="protein sequence ID" value="SGZ46801.1"/>
    <property type="molecule type" value="Genomic_DNA"/>
</dbReference>
<dbReference type="Proteomes" id="UP000182334">
    <property type="component" value="Chromosome I"/>
</dbReference>
<keyword evidence="5" id="KW-1185">Reference proteome</keyword>
<evidence type="ECO:0000256" key="1">
    <source>
        <dbReference type="SAM" id="MobiDB-lite"/>
    </source>
</evidence>
<dbReference type="EMBL" id="LT635764">
    <property type="protein sequence ID" value="SGZ50174.1"/>
    <property type="molecule type" value="Genomic_DNA"/>
</dbReference>
<evidence type="ECO:0000313" key="4">
    <source>
        <dbReference type="Proteomes" id="UP000182259"/>
    </source>
</evidence>
<feature type="compositionally biased region" description="Low complexity" evidence="1">
    <location>
        <begin position="158"/>
        <end position="172"/>
    </location>
</feature>
<protein>
    <submittedName>
        <fullName evidence="2">CIC11C00000000634</fullName>
    </submittedName>
    <submittedName>
        <fullName evidence="3">CIC11C00000002410</fullName>
    </submittedName>
</protein>
<proteinExistence type="predicted"/>
<feature type="region of interest" description="Disordered" evidence="1">
    <location>
        <begin position="145"/>
        <end position="172"/>
    </location>
</feature>
<evidence type="ECO:0000313" key="3">
    <source>
        <dbReference type="EMBL" id="SGZ50174.1"/>
    </source>
</evidence>
<accession>A0A1L0DCP4</accession>
<gene>
    <name evidence="3" type="ORF">SAMEA4029009_CIC11G00000002410</name>
    <name evidence="2" type="ORF">SAMEA4029010_CIC11G00000000634</name>
</gene>
<evidence type="ECO:0000313" key="5">
    <source>
        <dbReference type="Proteomes" id="UP000182334"/>
    </source>
</evidence>
<evidence type="ECO:0000313" key="2">
    <source>
        <dbReference type="EMBL" id="SGZ46801.1"/>
    </source>
</evidence>
<dbReference type="AlphaFoldDB" id="A0A1L0DCP4"/>
<name>A0A1L0DCP4_9ASCO</name>
<dbReference type="Proteomes" id="UP000182259">
    <property type="component" value="Chromosome I"/>
</dbReference>
<sequence>MAEIVLEEISKISNVLDAVPMKPGVEAKCFFLGVYKLTFQDVKSLELTEPRWEQLHPVAVNKLLKLGISFGNLVKSFLLEQSAYESKQAQELNMRKNSRQGVDPFLENYRPPKLPVAPHYVNFSRNFFLLLKNFDIGTTQQVEVKRSRNSRASSGFGDSDTQSNTGSQTTTSSGMIGLPIKLNSRQLLIEKLEINIKLDPLFTMKIVLKLLVSMFTIVRALVDSIAADEVSELSAIKAYSENSSIFSNNSSTSGGNLDPILSMDEYVRLIKDIILRVNLGIVDPLNNMLLAEIVEPRVVASFLSLANNI</sequence>
<reference evidence="4 5" key="1">
    <citation type="submission" date="2016-10" db="EMBL/GenBank/DDBJ databases">
        <authorList>
            <person name="de Groot N.N."/>
        </authorList>
    </citation>
    <scope>NUCLEOTIDE SEQUENCE [LARGE SCALE GENOMIC DNA]</scope>
    <source>
        <strain evidence="2 5">CBS 141442</strain>
        <strain evidence="3 4">PYCC 4715</strain>
    </source>
</reference>